<proteinExistence type="predicted"/>
<feature type="repeat" description="WD" evidence="3">
    <location>
        <begin position="473"/>
        <end position="512"/>
    </location>
</feature>
<dbReference type="GO" id="GO:0034388">
    <property type="term" value="C:Pwp2p-containing subcomplex of 90S preribosome"/>
    <property type="evidence" value="ECO:0007669"/>
    <property type="project" value="TreeGrafter"/>
</dbReference>
<evidence type="ECO:0000256" key="3">
    <source>
        <dbReference type="PROSITE-ProRule" id="PRU00221"/>
    </source>
</evidence>
<name>A0A811LFB2_9BILA</name>
<dbReference type="GO" id="GO:0000462">
    <property type="term" value="P:maturation of SSU-rRNA from tricistronic rRNA transcript (SSU-rRNA, 5.8S rRNA, LSU-rRNA)"/>
    <property type="evidence" value="ECO:0007669"/>
    <property type="project" value="TreeGrafter"/>
</dbReference>
<keyword evidence="5" id="KW-1185">Reference proteome</keyword>
<gene>
    <name evidence="4" type="ORF">BOKJ2_LOCUS11984</name>
</gene>
<sequence>MESKFQLSDVVGAVFQNGNLKFFDKNHLACPIGNRVKVMDLKNDASHILDCESNFNIVHMAFTKDASMVALINEIGIASLVSLTMNSVVYQRKVGKNVRCAAFSPNNKYLAFGMDGYIAIYAVDTQCISPEPLRLLSRRQFANMSSQTTFTHLEWSFDSKLLTVSSNSHIQRVYAPLKALPRFNLLSLSERSEVVGGWFRRDQTYDVLLVTKRGLLTEYDASLTPGEVSTPLDDDQTFKEGRMFYKFNEKAAIYDKFESQGRPNVVSAAFSKPNELLAIGFENSEIVIVKLSMGMHVTKHLNLNLNLRIEAIDLNDHLLAFGTGRGYNGALYVWDQRSEIFAVKQQSHTKTIRTAVYSPLGHVLATGGDDGLVKIWNSESAMCIVTLKGHSAPVTSLCFTENGNAILSASLDGQVIAHDMKKYRNFRTMVTPKETQLEHLCADKEGLNCIASSQNTFEIFVWAIETGNLLEILTGHTAPITALSLNGLKLASASMDKTVRIWDVTRMENEAIQFGKECVDVKYSPDGFYLAVLLFDSAVHVLSAETNAEIYIIDSKLDMDIGWQKGNLSKNSVEKNKSYNRIEFSPTSKLLLVGGQSNNFSLYDFVQHSLIRRFRLTANQSIDGTNPRFDPLSYHSQQIDASDDENEVEAISAPGEAKKDLSLRKFDRPSIELTEFAYNPTGRSFAAVSTEGVMVFSLDKRRRFRPMRLVEGATIEKAQELLDKREYHQALLMGLALDDKELVEKVLVQIPTDEIQTEVQRLEDQVAVELLRYLGANINKIAKVRIHHYLLICRHLVFQYAQTFKADNTLTDAITSLQFFVKSHKDLLQIIESNKGLIDFELTQRQFNELNREMREMKPAGA</sequence>
<dbReference type="OrthoDB" id="3142434at2759"/>
<accession>A0A811LFB2</accession>
<keyword evidence="2" id="KW-0677">Repeat</keyword>
<dbReference type="PROSITE" id="PS00678">
    <property type="entry name" value="WD_REPEATS_1"/>
    <property type="match status" value="1"/>
</dbReference>
<keyword evidence="1 3" id="KW-0853">WD repeat</keyword>
<dbReference type="PROSITE" id="PS50082">
    <property type="entry name" value="WD_REPEATS_2"/>
    <property type="match status" value="3"/>
</dbReference>
<feature type="repeat" description="WD" evidence="3">
    <location>
        <begin position="387"/>
        <end position="428"/>
    </location>
</feature>
<dbReference type="AlphaFoldDB" id="A0A811LFB2"/>
<dbReference type="Gene3D" id="2.130.10.10">
    <property type="entry name" value="YVTN repeat-like/Quinoprotein amine dehydrogenase"/>
    <property type="match status" value="3"/>
</dbReference>
<dbReference type="PANTHER" id="PTHR19858">
    <property type="entry name" value="WD40 REPEAT PROTEIN"/>
    <property type="match status" value="1"/>
</dbReference>
<dbReference type="EMBL" id="CAJFDH010000005">
    <property type="protein sequence ID" value="CAD5226251.1"/>
    <property type="molecule type" value="Genomic_DNA"/>
</dbReference>
<evidence type="ECO:0008006" key="6">
    <source>
        <dbReference type="Google" id="ProtNLM"/>
    </source>
</evidence>
<dbReference type="CDD" id="cd00200">
    <property type="entry name" value="WD40"/>
    <property type="match status" value="1"/>
</dbReference>
<dbReference type="GO" id="GO:0032040">
    <property type="term" value="C:small-subunit processome"/>
    <property type="evidence" value="ECO:0007669"/>
    <property type="project" value="TreeGrafter"/>
</dbReference>
<dbReference type="SMART" id="SM00320">
    <property type="entry name" value="WD40"/>
    <property type="match status" value="7"/>
</dbReference>
<protein>
    <recommendedName>
        <fullName evidence="6">WD_REPEATS_REGION domain-containing protein</fullName>
    </recommendedName>
</protein>
<dbReference type="InterPro" id="IPR001680">
    <property type="entry name" value="WD40_rpt"/>
</dbReference>
<dbReference type="PANTHER" id="PTHR19858:SF0">
    <property type="entry name" value="PERIODIC TRYPTOPHAN PROTEIN 2 HOMOLOG"/>
    <property type="match status" value="1"/>
</dbReference>
<dbReference type="InterPro" id="IPR027145">
    <property type="entry name" value="PWP2"/>
</dbReference>
<dbReference type="GO" id="GO:0000028">
    <property type="term" value="P:ribosomal small subunit assembly"/>
    <property type="evidence" value="ECO:0007669"/>
    <property type="project" value="TreeGrafter"/>
</dbReference>
<comment type="caution">
    <text evidence="4">The sequence shown here is derived from an EMBL/GenBank/DDBJ whole genome shotgun (WGS) entry which is preliminary data.</text>
</comment>
<evidence type="ECO:0000256" key="2">
    <source>
        <dbReference type="ARBA" id="ARBA00022737"/>
    </source>
</evidence>
<feature type="repeat" description="WD" evidence="3">
    <location>
        <begin position="345"/>
        <end position="386"/>
    </location>
</feature>
<dbReference type="SUPFAM" id="SSF50978">
    <property type="entry name" value="WD40 repeat-like"/>
    <property type="match status" value="2"/>
</dbReference>
<dbReference type="InterPro" id="IPR036322">
    <property type="entry name" value="WD40_repeat_dom_sf"/>
</dbReference>
<dbReference type="Pfam" id="PF00400">
    <property type="entry name" value="WD40"/>
    <property type="match status" value="4"/>
</dbReference>
<dbReference type="Proteomes" id="UP000783686">
    <property type="component" value="Unassembled WGS sequence"/>
</dbReference>
<evidence type="ECO:0000256" key="1">
    <source>
        <dbReference type="ARBA" id="ARBA00022574"/>
    </source>
</evidence>
<organism evidence="4 5">
    <name type="scientific">Bursaphelenchus okinawaensis</name>
    <dbReference type="NCBI Taxonomy" id="465554"/>
    <lineage>
        <taxon>Eukaryota</taxon>
        <taxon>Metazoa</taxon>
        <taxon>Ecdysozoa</taxon>
        <taxon>Nematoda</taxon>
        <taxon>Chromadorea</taxon>
        <taxon>Rhabditida</taxon>
        <taxon>Tylenchina</taxon>
        <taxon>Tylenchomorpha</taxon>
        <taxon>Aphelenchoidea</taxon>
        <taxon>Aphelenchoididae</taxon>
        <taxon>Bursaphelenchus</taxon>
    </lineage>
</organism>
<dbReference type="EMBL" id="CAJFCW020000005">
    <property type="protein sequence ID" value="CAG9121951.1"/>
    <property type="molecule type" value="Genomic_DNA"/>
</dbReference>
<evidence type="ECO:0000313" key="5">
    <source>
        <dbReference type="Proteomes" id="UP000614601"/>
    </source>
</evidence>
<dbReference type="PROSITE" id="PS50294">
    <property type="entry name" value="WD_REPEATS_REGION"/>
    <property type="match status" value="2"/>
</dbReference>
<evidence type="ECO:0000313" key="4">
    <source>
        <dbReference type="EMBL" id="CAD5226251.1"/>
    </source>
</evidence>
<dbReference type="Proteomes" id="UP000614601">
    <property type="component" value="Unassembled WGS sequence"/>
</dbReference>
<dbReference type="InterPro" id="IPR015943">
    <property type="entry name" value="WD40/YVTN_repeat-like_dom_sf"/>
</dbReference>
<reference evidence="4" key="1">
    <citation type="submission" date="2020-09" db="EMBL/GenBank/DDBJ databases">
        <authorList>
            <person name="Kikuchi T."/>
        </authorList>
    </citation>
    <scope>NUCLEOTIDE SEQUENCE</scope>
    <source>
        <strain evidence="4">SH1</strain>
    </source>
</reference>
<dbReference type="InterPro" id="IPR019775">
    <property type="entry name" value="WD40_repeat_CS"/>
</dbReference>